<feature type="region of interest" description="Disordered" evidence="1">
    <location>
        <begin position="152"/>
        <end position="202"/>
    </location>
</feature>
<evidence type="ECO:0000313" key="3">
    <source>
        <dbReference type="Proteomes" id="UP001153269"/>
    </source>
</evidence>
<reference evidence="2" key="1">
    <citation type="submission" date="2020-03" db="EMBL/GenBank/DDBJ databases">
        <authorList>
            <person name="Weist P."/>
        </authorList>
    </citation>
    <scope>NUCLEOTIDE SEQUENCE</scope>
</reference>
<feature type="non-terminal residue" evidence="2">
    <location>
        <position position="1"/>
    </location>
</feature>
<organism evidence="2 3">
    <name type="scientific">Pleuronectes platessa</name>
    <name type="common">European plaice</name>
    <dbReference type="NCBI Taxonomy" id="8262"/>
    <lineage>
        <taxon>Eukaryota</taxon>
        <taxon>Metazoa</taxon>
        <taxon>Chordata</taxon>
        <taxon>Craniata</taxon>
        <taxon>Vertebrata</taxon>
        <taxon>Euteleostomi</taxon>
        <taxon>Actinopterygii</taxon>
        <taxon>Neopterygii</taxon>
        <taxon>Teleostei</taxon>
        <taxon>Neoteleostei</taxon>
        <taxon>Acanthomorphata</taxon>
        <taxon>Carangaria</taxon>
        <taxon>Pleuronectiformes</taxon>
        <taxon>Pleuronectoidei</taxon>
        <taxon>Pleuronectidae</taxon>
        <taxon>Pleuronectes</taxon>
    </lineage>
</organism>
<evidence type="ECO:0000256" key="1">
    <source>
        <dbReference type="SAM" id="MobiDB-lite"/>
    </source>
</evidence>
<dbReference type="EMBL" id="CADEAL010002255">
    <property type="protein sequence ID" value="CAB1439253.1"/>
    <property type="molecule type" value="Genomic_DNA"/>
</dbReference>
<dbReference type="Proteomes" id="UP001153269">
    <property type="component" value="Unassembled WGS sequence"/>
</dbReference>
<gene>
    <name evidence="2" type="ORF">PLEPLA_LOCUS27074</name>
</gene>
<feature type="compositionally biased region" description="Polar residues" evidence="1">
    <location>
        <begin position="282"/>
        <end position="298"/>
    </location>
</feature>
<feature type="compositionally biased region" description="Polar residues" evidence="1">
    <location>
        <begin position="14"/>
        <end position="23"/>
    </location>
</feature>
<feature type="compositionally biased region" description="Pro residues" evidence="1">
    <location>
        <begin position="216"/>
        <end position="228"/>
    </location>
</feature>
<dbReference type="AlphaFoldDB" id="A0A9N7YTG6"/>
<proteinExistence type="predicted"/>
<accession>A0A9N7YTG6</accession>
<feature type="region of interest" description="Disordered" evidence="1">
    <location>
        <begin position="1"/>
        <end position="58"/>
    </location>
</feature>
<evidence type="ECO:0000313" key="2">
    <source>
        <dbReference type="EMBL" id="CAB1439253.1"/>
    </source>
</evidence>
<feature type="region of interest" description="Disordered" evidence="1">
    <location>
        <begin position="275"/>
        <end position="309"/>
    </location>
</feature>
<feature type="region of interest" description="Disordered" evidence="1">
    <location>
        <begin position="216"/>
        <end position="235"/>
    </location>
</feature>
<comment type="caution">
    <text evidence="2">The sequence shown here is derived from an EMBL/GenBank/DDBJ whole genome shotgun (WGS) entry which is preliminary data.</text>
</comment>
<sequence>MSGSIKASVAIHTASETSSQQLRPRTPPPGCATPGSGTPSPPDDSPEGPCSTSSPFSLLQSTSTAAGKFKPTYHISRHNRKIQDWFIKGCKPVLNKQALRYYRTPEDVADNLSGPEHRALVQHHLKTSGQSLRQRGYSKSFLRQIKSSTLASLAPTRFTPHNAPRQVPGSEGIPNPKPDPTFNPDPNPNQPFPILTGTAPRPPTFNCPMTLTAIPYPPEAPGLHPPGPRPKHHPCFDQEAQEWVIYLLLDLGDLHPQHQGYPPGYRLRHLNLPLLEPRPQHRPSSNQGDSGTSHQPNTRPRRPPSILPG</sequence>
<protein>
    <submittedName>
        <fullName evidence="2">Uncharacterized protein</fullName>
    </submittedName>
</protein>
<name>A0A9N7YTG6_PLEPL</name>
<feature type="compositionally biased region" description="Pro residues" evidence="1">
    <location>
        <begin position="175"/>
        <end position="191"/>
    </location>
</feature>
<keyword evidence="3" id="KW-1185">Reference proteome</keyword>